<feature type="non-terminal residue" evidence="1">
    <location>
        <position position="62"/>
    </location>
</feature>
<protein>
    <recommendedName>
        <fullName evidence="3">Tc1-like transposase DDE domain-containing protein</fullName>
    </recommendedName>
</protein>
<evidence type="ECO:0008006" key="3">
    <source>
        <dbReference type="Google" id="ProtNLM"/>
    </source>
</evidence>
<sequence length="62" mass="7247">IENVWRIIKQRIRAPPKFPDTVEKMGIAIWEECSGTSWNKFIDSTPERIKEVKQRGGLATQY</sequence>
<dbReference type="STRING" id="1336337.A0A3N4K0N2"/>
<proteinExistence type="predicted"/>
<feature type="non-terminal residue" evidence="1">
    <location>
        <position position="1"/>
    </location>
</feature>
<evidence type="ECO:0000313" key="2">
    <source>
        <dbReference type="Proteomes" id="UP000276215"/>
    </source>
</evidence>
<dbReference type="GO" id="GO:0003676">
    <property type="term" value="F:nucleic acid binding"/>
    <property type="evidence" value="ECO:0007669"/>
    <property type="project" value="InterPro"/>
</dbReference>
<gene>
    <name evidence="1" type="ORF">L873DRAFT_1631906</name>
</gene>
<reference evidence="1 2" key="1">
    <citation type="journal article" date="2018" name="Nat. Ecol. Evol.">
        <title>Pezizomycetes genomes reveal the molecular basis of ectomycorrhizal truffle lifestyle.</title>
        <authorList>
            <person name="Murat C."/>
            <person name="Payen T."/>
            <person name="Noel B."/>
            <person name="Kuo A."/>
            <person name="Morin E."/>
            <person name="Chen J."/>
            <person name="Kohler A."/>
            <person name="Krizsan K."/>
            <person name="Balestrini R."/>
            <person name="Da Silva C."/>
            <person name="Montanini B."/>
            <person name="Hainaut M."/>
            <person name="Levati E."/>
            <person name="Barry K.W."/>
            <person name="Belfiori B."/>
            <person name="Cichocki N."/>
            <person name="Clum A."/>
            <person name="Dockter R.B."/>
            <person name="Fauchery L."/>
            <person name="Guy J."/>
            <person name="Iotti M."/>
            <person name="Le Tacon F."/>
            <person name="Lindquist E.A."/>
            <person name="Lipzen A."/>
            <person name="Malagnac F."/>
            <person name="Mello A."/>
            <person name="Molinier V."/>
            <person name="Miyauchi S."/>
            <person name="Poulain J."/>
            <person name="Riccioni C."/>
            <person name="Rubini A."/>
            <person name="Sitrit Y."/>
            <person name="Splivallo R."/>
            <person name="Traeger S."/>
            <person name="Wang M."/>
            <person name="Zifcakova L."/>
            <person name="Wipf D."/>
            <person name="Zambonelli A."/>
            <person name="Paolocci F."/>
            <person name="Nowrousian M."/>
            <person name="Ottonello S."/>
            <person name="Baldrian P."/>
            <person name="Spatafora J.W."/>
            <person name="Henrissat B."/>
            <person name="Nagy L.G."/>
            <person name="Aury J.M."/>
            <person name="Wincker P."/>
            <person name="Grigoriev I.V."/>
            <person name="Bonfante P."/>
            <person name="Martin F.M."/>
        </authorList>
    </citation>
    <scope>NUCLEOTIDE SEQUENCE [LARGE SCALE GENOMIC DNA]</scope>
    <source>
        <strain evidence="1 2">120613-1</strain>
    </source>
</reference>
<dbReference type="InterPro" id="IPR036397">
    <property type="entry name" value="RNaseH_sf"/>
</dbReference>
<name>A0A3N4K0N2_9PEZI</name>
<dbReference type="OrthoDB" id="5410741at2759"/>
<dbReference type="EMBL" id="ML120370">
    <property type="protein sequence ID" value="RPB01971.1"/>
    <property type="molecule type" value="Genomic_DNA"/>
</dbReference>
<keyword evidence="2" id="KW-1185">Reference proteome</keyword>
<dbReference type="Gene3D" id="3.30.420.10">
    <property type="entry name" value="Ribonuclease H-like superfamily/Ribonuclease H"/>
    <property type="match status" value="1"/>
</dbReference>
<dbReference type="Proteomes" id="UP000276215">
    <property type="component" value="Unassembled WGS sequence"/>
</dbReference>
<organism evidence="1 2">
    <name type="scientific">Choiromyces venosus 120613-1</name>
    <dbReference type="NCBI Taxonomy" id="1336337"/>
    <lineage>
        <taxon>Eukaryota</taxon>
        <taxon>Fungi</taxon>
        <taxon>Dikarya</taxon>
        <taxon>Ascomycota</taxon>
        <taxon>Pezizomycotina</taxon>
        <taxon>Pezizomycetes</taxon>
        <taxon>Pezizales</taxon>
        <taxon>Tuberaceae</taxon>
        <taxon>Choiromyces</taxon>
    </lineage>
</organism>
<accession>A0A3N4K0N2</accession>
<dbReference type="AlphaFoldDB" id="A0A3N4K0N2"/>
<evidence type="ECO:0000313" key="1">
    <source>
        <dbReference type="EMBL" id="RPB01971.1"/>
    </source>
</evidence>